<feature type="domain" description="Outer membrane protein beta-barrel" evidence="2">
    <location>
        <begin position="19"/>
        <end position="214"/>
    </location>
</feature>
<accession>A0ABN8F2W3</accession>
<feature type="signal peptide" evidence="1">
    <location>
        <begin position="1"/>
        <end position="19"/>
    </location>
</feature>
<evidence type="ECO:0000259" key="2">
    <source>
        <dbReference type="Pfam" id="PF13568"/>
    </source>
</evidence>
<keyword evidence="4" id="KW-1185">Reference proteome</keyword>
<dbReference type="InterPro" id="IPR025665">
    <property type="entry name" value="Beta-barrel_OMP_2"/>
</dbReference>
<dbReference type="Proteomes" id="UP000837803">
    <property type="component" value="Unassembled WGS sequence"/>
</dbReference>
<proteinExistence type="predicted"/>
<keyword evidence="1" id="KW-0732">Signal</keyword>
<dbReference type="Pfam" id="PF13568">
    <property type="entry name" value="OMP_b-brl_2"/>
    <property type="match status" value="1"/>
</dbReference>
<evidence type="ECO:0000256" key="1">
    <source>
        <dbReference type="SAM" id="SignalP"/>
    </source>
</evidence>
<feature type="chain" id="PRO_5046145292" description="Outer membrane protein beta-barrel domain-containing protein" evidence="1">
    <location>
        <begin position="20"/>
        <end position="250"/>
    </location>
</feature>
<evidence type="ECO:0000313" key="4">
    <source>
        <dbReference type="Proteomes" id="UP000837803"/>
    </source>
</evidence>
<evidence type="ECO:0000313" key="3">
    <source>
        <dbReference type="EMBL" id="CAH1000770.1"/>
    </source>
</evidence>
<reference evidence="3" key="1">
    <citation type="submission" date="2021-12" db="EMBL/GenBank/DDBJ databases">
        <authorList>
            <person name="Rodrigo-Torres L."/>
            <person name="Arahal R. D."/>
            <person name="Lucena T."/>
        </authorList>
    </citation>
    <scope>NUCLEOTIDE SEQUENCE</scope>
    <source>
        <strain evidence="3">CECT 8419</strain>
    </source>
</reference>
<protein>
    <recommendedName>
        <fullName evidence="2">Outer membrane protein beta-barrel domain-containing protein</fullName>
    </recommendedName>
</protein>
<dbReference type="RefSeq" id="WP_238750786.1">
    <property type="nucleotide sequence ID" value="NZ_CAKLPZ010000002.1"/>
</dbReference>
<sequence length="250" mass="27461">MKTYLLLPLVLLCSLSVTAQYNPIQLGIQLSPTFNYMKTDNNLIESDGTKLGLKLGLIAEYYFQENYSIHTGINFHFGAGGALRYDDQFTQVDIWREPLNEVLTTQPTPAQLTGGKTYDYRLQFVEIPLGLTLRTREFGYMRYFVQPAFTLGISAGSRGSIEGASYIGSDENFDIGSEVNALNLSWGIGGGVEYSVSTQTSLIGGLGFQSGFLDLTTDNDTQLTRAGRDPGEDQSKGKLNSIVIMLGVLF</sequence>
<organism evidence="3 4">
    <name type="scientific">Neolewinella maritima</name>
    <dbReference type="NCBI Taxonomy" id="1383882"/>
    <lineage>
        <taxon>Bacteria</taxon>
        <taxon>Pseudomonadati</taxon>
        <taxon>Bacteroidota</taxon>
        <taxon>Saprospiria</taxon>
        <taxon>Saprospirales</taxon>
        <taxon>Lewinellaceae</taxon>
        <taxon>Neolewinella</taxon>
    </lineage>
</organism>
<comment type="caution">
    <text evidence="3">The sequence shown here is derived from an EMBL/GenBank/DDBJ whole genome shotgun (WGS) entry which is preliminary data.</text>
</comment>
<dbReference type="EMBL" id="CAKLPZ010000002">
    <property type="protein sequence ID" value="CAH1000770.1"/>
    <property type="molecule type" value="Genomic_DNA"/>
</dbReference>
<gene>
    <name evidence="3" type="ORF">LEM8419_01876</name>
</gene>
<name>A0ABN8F2W3_9BACT</name>